<evidence type="ECO:0000313" key="5">
    <source>
        <dbReference type="Proteomes" id="UP000015453"/>
    </source>
</evidence>
<evidence type="ECO:0000256" key="1">
    <source>
        <dbReference type="SAM" id="MobiDB-lite"/>
    </source>
</evidence>
<dbReference type="PANTHER" id="PTHR31105">
    <property type="entry name" value="EXTRA-LARGE G-PROTEIN-LIKE"/>
    <property type="match status" value="1"/>
</dbReference>
<name>S8CQI3_9LAMI</name>
<accession>S8CQI3</accession>
<keyword evidence="5" id="KW-1185">Reference proteome</keyword>
<dbReference type="Pfam" id="PF22910">
    <property type="entry name" value="EDR4-like_1st"/>
    <property type="match status" value="1"/>
</dbReference>
<feature type="domain" description="Enhanced disease resistance 4-like N-terminal" evidence="3">
    <location>
        <begin position="18"/>
        <end position="51"/>
    </location>
</feature>
<feature type="region of interest" description="Disordered" evidence="1">
    <location>
        <begin position="476"/>
        <end position="514"/>
    </location>
</feature>
<feature type="compositionally biased region" description="Polar residues" evidence="1">
    <location>
        <begin position="254"/>
        <end position="268"/>
    </location>
</feature>
<dbReference type="EMBL" id="AUSU01002133">
    <property type="protein sequence ID" value="EPS69409.1"/>
    <property type="molecule type" value="Genomic_DNA"/>
</dbReference>
<dbReference type="Pfam" id="PF11331">
    <property type="entry name" value="Zn_ribbon_12"/>
    <property type="match status" value="1"/>
</dbReference>
<dbReference type="InterPro" id="IPR040244">
    <property type="entry name" value="EDR4-like"/>
</dbReference>
<feature type="compositionally biased region" description="Basic and acidic residues" evidence="1">
    <location>
        <begin position="219"/>
        <end position="245"/>
    </location>
</feature>
<evidence type="ECO:0000313" key="4">
    <source>
        <dbReference type="EMBL" id="EPS69409.1"/>
    </source>
</evidence>
<feature type="region of interest" description="Disordered" evidence="1">
    <location>
        <begin position="166"/>
        <end position="268"/>
    </location>
</feature>
<feature type="compositionally biased region" description="Polar residues" evidence="1">
    <location>
        <begin position="186"/>
        <end position="195"/>
    </location>
</feature>
<dbReference type="InterPro" id="IPR055126">
    <property type="entry name" value="EDR4-like_N"/>
</dbReference>
<protein>
    <submittedName>
        <fullName evidence="4">Uncharacterized protein</fullName>
    </submittedName>
</protein>
<reference evidence="4 5" key="1">
    <citation type="journal article" date="2013" name="BMC Genomics">
        <title>The miniature genome of a carnivorous plant Genlisea aurea contains a low number of genes and short non-coding sequences.</title>
        <authorList>
            <person name="Leushkin E.V."/>
            <person name="Sutormin R.A."/>
            <person name="Nabieva E.R."/>
            <person name="Penin A.A."/>
            <person name="Kondrashov A.S."/>
            <person name="Logacheva M.D."/>
        </authorList>
    </citation>
    <scope>NUCLEOTIDE SEQUENCE [LARGE SCALE GENOMIC DNA]</scope>
</reference>
<dbReference type="GO" id="GO:1900150">
    <property type="term" value="P:regulation of defense response to fungus"/>
    <property type="evidence" value="ECO:0007669"/>
    <property type="project" value="InterPro"/>
</dbReference>
<gene>
    <name evidence="4" type="ORF">M569_05358</name>
</gene>
<dbReference type="InterPro" id="IPR021480">
    <property type="entry name" value="Zinc_ribbon_12"/>
</dbReference>
<evidence type="ECO:0000259" key="2">
    <source>
        <dbReference type="Pfam" id="PF11331"/>
    </source>
</evidence>
<feature type="region of interest" description="Disordered" evidence="1">
    <location>
        <begin position="121"/>
        <end position="154"/>
    </location>
</feature>
<feature type="domain" description="Probable zinc-ribbon" evidence="2">
    <location>
        <begin position="410"/>
        <end position="453"/>
    </location>
</feature>
<dbReference type="PANTHER" id="PTHR31105:SF38">
    <property type="entry name" value="PROTEIN ENHANCED DISEASE RESISTANCE 4"/>
    <property type="match status" value="1"/>
</dbReference>
<proteinExistence type="predicted"/>
<dbReference type="OrthoDB" id="1930285at2759"/>
<organism evidence="4 5">
    <name type="scientific">Genlisea aurea</name>
    <dbReference type="NCBI Taxonomy" id="192259"/>
    <lineage>
        <taxon>Eukaryota</taxon>
        <taxon>Viridiplantae</taxon>
        <taxon>Streptophyta</taxon>
        <taxon>Embryophyta</taxon>
        <taxon>Tracheophyta</taxon>
        <taxon>Spermatophyta</taxon>
        <taxon>Magnoliopsida</taxon>
        <taxon>eudicotyledons</taxon>
        <taxon>Gunneridae</taxon>
        <taxon>Pentapetalae</taxon>
        <taxon>asterids</taxon>
        <taxon>lamiids</taxon>
        <taxon>Lamiales</taxon>
        <taxon>Lentibulariaceae</taxon>
        <taxon>Genlisea</taxon>
    </lineage>
</organism>
<comment type="caution">
    <text evidence="4">The sequence shown here is derived from an EMBL/GenBank/DDBJ whole genome shotgun (WGS) entry which is preliminary data.</text>
</comment>
<sequence>MSDLKFCSLNSLMTKEVNIRVVRCPKCRVLLPELPEHPLYRCGNCETVIQAKNQRISNVKLESNETVSPDISEENSGVSHGVELHGVISLSEGPSTSPEIVCPENEHKCCSNIAEDDESVKRRGKKKLFSENTEEEEEEEECDEKSKNSLSMSESHVSLYITSPDQDQANLHPSRLNGPDFGRNGSLDTSESSPTSEHDLKPHAISKYPGTTSSYYAHDCSESDETKNRDFQRNKGGVVRKDAHKPVSHRTLRNNRFSGPSEGSLSSNVNLRKSETENLDLLRTVWELKDQLDRMHLSEIPPNGRFTNHPEAHPEDHLFSRHAFLGKSLRHGAPVSCHCLHCYPQDLHRSAHLACHCNYSCTQYCCDTSTSMSPQHNHPRRIMSLRGIEVNPKKTRVQAVAVSRLLPVSGGAPFVGCYNCWEVLQIPAEFIIIKKRYHKLMCGSCKKVLRFTLSKDAQLAPWPAKDSVPPLMAAVSSSQRGNMRKGKEEAVQESSTSPLHHLMGYASPSQVMDN</sequence>
<dbReference type="Proteomes" id="UP000015453">
    <property type="component" value="Unassembled WGS sequence"/>
</dbReference>
<evidence type="ECO:0000259" key="3">
    <source>
        <dbReference type="Pfam" id="PF22910"/>
    </source>
</evidence>
<feature type="compositionally biased region" description="Acidic residues" evidence="1">
    <location>
        <begin position="132"/>
        <end position="143"/>
    </location>
</feature>
<dbReference type="AlphaFoldDB" id="S8CQI3"/>